<dbReference type="EMBL" id="KN846973">
    <property type="protein sequence ID" value="KIW78792.1"/>
    <property type="molecule type" value="Genomic_DNA"/>
</dbReference>
<dbReference type="AlphaFoldDB" id="A0A0D2EX77"/>
<feature type="compositionally biased region" description="Low complexity" evidence="1">
    <location>
        <begin position="588"/>
        <end position="607"/>
    </location>
</feature>
<organism evidence="2 3">
    <name type="scientific">Fonsecaea pedrosoi CBS 271.37</name>
    <dbReference type="NCBI Taxonomy" id="1442368"/>
    <lineage>
        <taxon>Eukaryota</taxon>
        <taxon>Fungi</taxon>
        <taxon>Dikarya</taxon>
        <taxon>Ascomycota</taxon>
        <taxon>Pezizomycotina</taxon>
        <taxon>Eurotiomycetes</taxon>
        <taxon>Chaetothyriomycetidae</taxon>
        <taxon>Chaetothyriales</taxon>
        <taxon>Herpotrichiellaceae</taxon>
        <taxon>Fonsecaea</taxon>
    </lineage>
</organism>
<proteinExistence type="predicted"/>
<dbReference type="GeneID" id="25308121"/>
<name>A0A0D2EX77_9EURO</name>
<dbReference type="Proteomes" id="UP000053029">
    <property type="component" value="Unassembled WGS sequence"/>
</dbReference>
<accession>A0A0D2EX77</accession>
<evidence type="ECO:0000313" key="2">
    <source>
        <dbReference type="EMBL" id="KIW78792.1"/>
    </source>
</evidence>
<sequence>MALPLSEIAAAARIAWAIYDLGFSQYTSAQQEYLDFGKDILLLRDGLKAIVDSVEYVNRQGPRGDGGVDNRQDLSAFHTIVGDFRETLKRCEKLIRQNAHFSRDASGFVRNVQWNSGIGSYVEYLGRRVSFHCSKINLVLIPLKIKLYTDIRRDISIVHEDIIFQFEQIIRALDIDSDGTLLALPTILEEKFRLSVARSSIPFSIEKAIDALALHLGNSTQQFVLQPPLLVRPDTCQYINLMKCVWLVQRLQRDPNFEARCLDVLWGAYFRQLQRRVIYECRRFGARDWPLLAPDDQQILQEADDKFEMWVHFDEADDLDDLTEPNGMETRVFRATLPDDSGRAQQIAVLRVNTSRIRLVRTLTRGNDRAIENYEIDSQRVFLLPFYSFPEASADALSLGWKAQASDHQSRALTFRRLGDLHRLQEAITNFGVVADRPGVAAVQIKESTISPLKTIGVGGRAQIWVCRAEKRYDEQHSPRSLDTDSASPRPRQDSSLTGSSGWNGAGGPGGWARSYAASVNGSTSIQQSGSRALVARPIAAQLVLFTERKKGVKTLVAIQIDEGTRLSPENCHCNNPAKKCTKMVIKSSGSSVSGRSTGNSSGSNSSHKPTVPVKIYETKPGHEDQWNLAVLGYPEHEDARKDVQLHRAKFLVVDFESDRARELMVDVFEQTCFLMQERVRIYHQDLADSKSRNVAQ</sequence>
<dbReference type="RefSeq" id="XP_013282600.1">
    <property type="nucleotide sequence ID" value="XM_013427146.1"/>
</dbReference>
<dbReference type="HOGENOM" id="CLU_006866_0_0_1"/>
<protein>
    <submittedName>
        <fullName evidence="2">Uncharacterized protein</fullName>
    </submittedName>
</protein>
<evidence type="ECO:0000313" key="3">
    <source>
        <dbReference type="Proteomes" id="UP000053029"/>
    </source>
</evidence>
<evidence type="ECO:0000256" key="1">
    <source>
        <dbReference type="SAM" id="MobiDB-lite"/>
    </source>
</evidence>
<keyword evidence="3" id="KW-1185">Reference proteome</keyword>
<dbReference type="OrthoDB" id="5400409at2759"/>
<feature type="region of interest" description="Disordered" evidence="1">
    <location>
        <begin position="586"/>
        <end position="612"/>
    </location>
</feature>
<gene>
    <name evidence="2" type="ORF">Z517_08631</name>
</gene>
<dbReference type="VEuPathDB" id="FungiDB:Z517_08631"/>
<reference evidence="2 3" key="1">
    <citation type="submission" date="2015-01" db="EMBL/GenBank/DDBJ databases">
        <title>The Genome Sequence of Fonsecaea pedrosoi CBS 271.37.</title>
        <authorList>
            <consortium name="The Broad Institute Genomics Platform"/>
            <person name="Cuomo C."/>
            <person name="de Hoog S."/>
            <person name="Gorbushina A."/>
            <person name="Stielow B."/>
            <person name="Teixiera M."/>
            <person name="Abouelleil A."/>
            <person name="Chapman S.B."/>
            <person name="Priest M."/>
            <person name="Young S.K."/>
            <person name="Wortman J."/>
            <person name="Nusbaum C."/>
            <person name="Birren B."/>
        </authorList>
    </citation>
    <scope>NUCLEOTIDE SEQUENCE [LARGE SCALE GENOMIC DNA]</scope>
    <source>
        <strain evidence="2 3">CBS 271.37</strain>
    </source>
</reference>
<feature type="region of interest" description="Disordered" evidence="1">
    <location>
        <begin position="476"/>
        <end position="505"/>
    </location>
</feature>